<dbReference type="AlphaFoldDB" id="A0A381WPA1"/>
<dbReference type="PANTHER" id="PTHR10993">
    <property type="entry name" value="OCTANOYLTRANSFERASE"/>
    <property type="match status" value="1"/>
</dbReference>
<organism evidence="6">
    <name type="scientific">marine metagenome</name>
    <dbReference type="NCBI Taxonomy" id="408172"/>
    <lineage>
        <taxon>unclassified sequences</taxon>
        <taxon>metagenomes</taxon>
        <taxon>ecological metagenomes</taxon>
    </lineage>
</organism>
<dbReference type="EC" id="2.3.1.181" evidence="2"/>
<evidence type="ECO:0000256" key="2">
    <source>
        <dbReference type="ARBA" id="ARBA00012334"/>
    </source>
</evidence>
<evidence type="ECO:0000313" key="6">
    <source>
        <dbReference type="EMBL" id="SVA53733.1"/>
    </source>
</evidence>
<proteinExistence type="inferred from homology"/>
<protein>
    <recommendedName>
        <fullName evidence="2">lipoyl(octanoyl) transferase</fullName>
        <ecNumber evidence="2">2.3.1.181</ecNumber>
    </recommendedName>
</protein>
<dbReference type="HAMAP" id="MF_00013">
    <property type="entry name" value="LipB"/>
    <property type="match status" value="1"/>
</dbReference>
<dbReference type="EMBL" id="UINC01012285">
    <property type="protein sequence ID" value="SVA53733.1"/>
    <property type="molecule type" value="Genomic_DNA"/>
</dbReference>
<dbReference type="GO" id="GO:0009249">
    <property type="term" value="P:protein lipoylation"/>
    <property type="evidence" value="ECO:0007669"/>
    <property type="project" value="InterPro"/>
</dbReference>
<dbReference type="InterPro" id="IPR020605">
    <property type="entry name" value="Octanoyltransferase_CS"/>
</dbReference>
<dbReference type="Gene3D" id="3.30.930.10">
    <property type="entry name" value="Bira Bifunctional Protein, Domain 2"/>
    <property type="match status" value="1"/>
</dbReference>
<accession>A0A381WPA1</accession>
<keyword evidence="3" id="KW-0808">Transferase</keyword>
<dbReference type="PANTHER" id="PTHR10993:SF7">
    <property type="entry name" value="LIPOYLTRANSFERASE 2, MITOCHONDRIAL-RELATED"/>
    <property type="match status" value="1"/>
</dbReference>
<evidence type="ECO:0000259" key="5">
    <source>
        <dbReference type="PROSITE" id="PS51733"/>
    </source>
</evidence>
<feature type="domain" description="BPL/LPL catalytic" evidence="5">
    <location>
        <begin position="40"/>
        <end position="218"/>
    </location>
</feature>
<evidence type="ECO:0000256" key="4">
    <source>
        <dbReference type="ARBA" id="ARBA00023315"/>
    </source>
</evidence>
<dbReference type="PIRSF" id="PIRSF016262">
    <property type="entry name" value="LPLase"/>
    <property type="match status" value="1"/>
</dbReference>
<dbReference type="CDD" id="cd16444">
    <property type="entry name" value="LipB"/>
    <property type="match status" value="1"/>
</dbReference>
<evidence type="ECO:0000256" key="1">
    <source>
        <dbReference type="ARBA" id="ARBA00004821"/>
    </source>
</evidence>
<dbReference type="PROSITE" id="PS01313">
    <property type="entry name" value="LIPB"/>
    <property type="match status" value="1"/>
</dbReference>
<dbReference type="SUPFAM" id="SSF55681">
    <property type="entry name" value="Class II aaRS and biotin synthetases"/>
    <property type="match status" value="1"/>
</dbReference>
<dbReference type="PROSITE" id="PS51733">
    <property type="entry name" value="BPL_LPL_CATALYTIC"/>
    <property type="match status" value="1"/>
</dbReference>
<comment type="pathway">
    <text evidence="1">Protein modification; protein lipoylation via endogenous pathway; protein N(6)-(lipoyl)lysine from octanoyl-[acyl-carrier-protein]: step 1/2.</text>
</comment>
<dbReference type="NCBIfam" id="NF010925">
    <property type="entry name" value="PRK14345.1"/>
    <property type="match status" value="1"/>
</dbReference>
<dbReference type="Pfam" id="PF21948">
    <property type="entry name" value="LplA-B_cat"/>
    <property type="match status" value="1"/>
</dbReference>
<sequence>MIESTDTPANTALDIIRLGRKAYDEVWDRQKKLVDERRLGTVPDTLILVEHDPVYTLGKNSNENHLLRSRDTNIPVYQIERGGDVTFHGPGQLVGYPILDLRDHCQSVSWYMRTLEEVLIQTLGQFCIEARRRVGLTGVWVGEEKIAALGVRLSRWVSMHGFALNVNTDINFFDGIIPCGIFEYDVTSMTRVLGKEVSMVEVEETIITIFRTLFSFQKCELAHA</sequence>
<dbReference type="NCBIfam" id="TIGR00214">
    <property type="entry name" value="lipB"/>
    <property type="match status" value="1"/>
</dbReference>
<dbReference type="GO" id="GO:0033819">
    <property type="term" value="F:lipoyl(octanoyl) transferase activity"/>
    <property type="evidence" value="ECO:0007669"/>
    <property type="project" value="UniProtKB-EC"/>
</dbReference>
<dbReference type="InterPro" id="IPR004143">
    <property type="entry name" value="BPL_LPL_catalytic"/>
</dbReference>
<gene>
    <name evidence="6" type="ORF">METZ01_LOCUS106587</name>
</gene>
<name>A0A381WPA1_9ZZZZ</name>
<dbReference type="InterPro" id="IPR045864">
    <property type="entry name" value="aa-tRNA-synth_II/BPL/LPL"/>
</dbReference>
<dbReference type="InterPro" id="IPR000544">
    <property type="entry name" value="Octanoyltransferase"/>
</dbReference>
<reference evidence="6" key="1">
    <citation type="submission" date="2018-05" db="EMBL/GenBank/DDBJ databases">
        <authorList>
            <person name="Lanie J.A."/>
            <person name="Ng W.-L."/>
            <person name="Kazmierczak K.M."/>
            <person name="Andrzejewski T.M."/>
            <person name="Davidsen T.M."/>
            <person name="Wayne K.J."/>
            <person name="Tettelin H."/>
            <person name="Glass J.I."/>
            <person name="Rusch D."/>
            <person name="Podicherti R."/>
            <person name="Tsui H.-C.T."/>
            <person name="Winkler M.E."/>
        </authorList>
    </citation>
    <scope>NUCLEOTIDE SEQUENCE</scope>
</reference>
<evidence type="ECO:0000256" key="3">
    <source>
        <dbReference type="ARBA" id="ARBA00022679"/>
    </source>
</evidence>
<keyword evidence="4" id="KW-0012">Acyltransferase</keyword>
<dbReference type="UniPathway" id="UPA00538">
    <property type="reaction ID" value="UER00592"/>
</dbReference>